<evidence type="ECO:0000256" key="7">
    <source>
        <dbReference type="ARBA" id="ARBA00031963"/>
    </source>
</evidence>
<feature type="region of interest" description="Disordered" evidence="8">
    <location>
        <begin position="1"/>
        <end position="26"/>
    </location>
</feature>
<dbReference type="PANTHER" id="PTHR28314:SF1">
    <property type="entry name" value="MEDIATOR OF RNA POLYMERASE II TRANSCRIPTION SUBUNIT 29"/>
    <property type="match status" value="1"/>
</dbReference>
<evidence type="ECO:0000256" key="5">
    <source>
        <dbReference type="ARBA" id="ARBA00023163"/>
    </source>
</evidence>
<accession>A0A210QNV5</accession>
<evidence type="ECO:0000256" key="3">
    <source>
        <dbReference type="ARBA" id="ARBA00019684"/>
    </source>
</evidence>
<evidence type="ECO:0000256" key="8">
    <source>
        <dbReference type="SAM" id="MobiDB-lite"/>
    </source>
</evidence>
<evidence type="ECO:0000313" key="9">
    <source>
        <dbReference type="EMBL" id="OWF50412.1"/>
    </source>
</evidence>
<dbReference type="Pfam" id="PF11568">
    <property type="entry name" value="Med29"/>
    <property type="match status" value="1"/>
</dbReference>
<evidence type="ECO:0000313" key="10">
    <source>
        <dbReference type="Proteomes" id="UP000242188"/>
    </source>
</evidence>
<keyword evidence="10" id="KW-1185">Reference proteome</keyword>
<reference evidence="9 10" key="1">
    <citation type="journal article" date="2017" name="Nat. Ecol. Evol.">
        <title>Scallop genome provides insights into evolution of bilaterian karyotype and development.</title>
        <authorList>
            <person name="Wang S."/>
            <person name="Zhang J."/>
            <person name="Jiao W."/>
            <person name="Li J."/>
            <person name="Xun X."/>
            <person name="Sun Y."/>
            <person name="Guo X."/>
            <person name="Huan P."/>
            <person name="Dong B."/>
            <person name="Zhang L."/>
            <person name="Hu X."/>
            <person name="Sun X."/>
            <person name="Wang J."/>
            <person name="Zhao C."/>
            <person name="Wang Y."/>
            <person name="Wang D."/>
            <person name="Huang X."/>
            <person name="Wang R."/>
            <person name="Lv J."/>
            <person name="Li Y."/>
            <person name="Zhang Z."/>
            <person name="Liu B."/>
            <person name="Lu W."/>
            <person name="Hui Y."/>
            <person name="Liang J."/>
            <person name="Zhou Z."/>
            <person name="Hou R."/>
            <person name="Li X."/>
            <person name="Liu Y."/>
            <person name="Li H."/>
            <person name="Ning X."/>
            <person name="Lin Y."/>
            <person name="Zhao L."/>
            <person name="Xing Q."/>
            <person name="Dou J."/>
            <person name="Li Y."/>
            <person name="Mao J."/>
            <person name="Guo H."/>
            <person name="Dou H."/>
            <person name="Li T."/>
            <person name="Mu C."/>
            <person name="Jiang W."/>
            <person name="Fu Q."/>
            <person name="Fu X."/>
            <person name="Miao Y."/>
            <person name="Liu J."/>
            <person name="Yu Q."/>
            <person name="Li R."/>
            <person name="Liao H."/>
            <person name="Li X."/>
            <person name="Kong Y."/>
            <person name="Jiang Z."/>
            <person name="Chourrout D."/>
            <person name="Li R."/>
            <person name="Bao Z."/>
        </authorList>
    </citation>
    <scope>NUCLEOTIDE SEQUENCE [LARGE SCALE GENOMIC DNA]</scope>
    <source>
        <strain evidence="9 10">PY_sf001</strain>
    </source>
</reference>
<dbReference type="InterPro" id="IPR021018">
    <property type="entry name" value="Mediator_Med29_met"/>
</dbReference>
<dbReference type="GO" id="GO:0006357">
    <property type="term" value="P:regulation of transcription by RNA polymerase II"/>
    <property type="evidence" value="ECO:0007669"/>
    <property type="project" value="TreeGrafter"/>
</dbReference>
<dbReference type="Proteomes" id="UP000242188">
    <property type="component" value="Unassembled WGS sequence"/>
</dbReference>
<protein>
    <recommendedName>
        <fullName evidence="3">Mediator of RNA polymerase II transcription subunit 29</fullName>
    </recommendedName>
    <alternativeName>
        <fullName evidence="7">Mediator complex subunit 29</fullName>
    </alternativeName>
</protein>
<keyword evidence="4" id="KW-0805">Transcription regulation</keyword>
<dbReference type="STRING" id="6573.A0A210QNV5"/>
<keyword evidence="5" id="KW-0804">Transcription</keyword>
<keyword evidence="6" id="KW-0539">Nucleus</keyword>
<dbReference type="AlphaFoldDB" id="A0A210QNV5"/>
<evidence type="ECO:0000256" key="6">
    <source>
        <dbReference type="ARBA" id="ARBA00023242"/>
    </source>
</evidence>
<organism evidence="9 10">
    <name type="scientific">Mizuhopecten yessoensis</name>
    <name type="common">Japanese scallop</name>
    <name type="synonym">Patinopecten yessoensis</name>
    <dbReference type="NCBI Taxonomy" id="6573"/>
    <lineage>
        <taxon>Eukaryota</taxon>
        <taxon>Metazoa</taxon>
        <taxon>Spiralia</taxon>
        <taxon>Lophotrochozoa</taxon>
        <taxon>Mollusca</taxon>
        <taxon>Bivalvia</taxon>
        <taxon>Autobranchia</taxon>
        <taxon>Pteriomorphia</taxon>
        <taxon>Pectinida</taxon>
        <taxon>Pectinoidea</taxon>
        <taxon>Pectinidae</taxon>
        <taxon>Mizuhopecten</taxon>
    </lineage>
</organism>
<evidence type="ECO:0000256" key="2">
    <source>
        <dbReference type="ARBA" id="ARBA00009851"/>
    </source>
</evidence>
<comment type="caution">
    <text evidence="9">The sequence shown here is derived from an EMBL/GenBank/DDBJ whole genome shotgun (WGS) entry which is preliminary data.</text>
</comment>
<dbReference type="GO" id="GO:0016592">
    <property type="term" value="C:mediator complex"/>
    <property type="evidence" value="ECO:0007669"/>
    <property type="project" value="InterPro"/>
</dbReference>
<comment type="subcellular location">
    <subcellularLocation>
        <location evidence="1">Nucleus</location>
    </subcellularLocation>
</comment>
<gene>
    <name evidence="9" type="ORF">KP79_PYT09435</name>
</gene>
<dbReference type="EMBL" id="NEDP02002617">
    <property type="protein sequence ID" value="OWF50412.1"/>
    <property type="molecule type" value="Genomic_DNA"/>
</dbReference>
<proteinExistence type="inferred from homology"/>
<dbReference type="GO" id="GO:0003712">
    <property type="term" value="F:transcription coregulator activity"/>
    <property type="evidence" value="ECO:0007669"/>
    <property type="project" value="TreeGrafter"/>
</dbReference>
<dbReference type="PANTHER" id="PTHR28314">
    <property type="entry name" value="MEDIATOR OF RNA POLYMERASE II TRANSCRIPTION SUBUNIT 29"/>
    <property type="match status" value="1"/>
</dbReference>
<sequence>MAASADHRNPPSQQQQQQLTDSDPVHRVKFLMPRLKESLANLIKVAGQSLRQNALTDDGLRPADSQQLKFEKSLEEFYSLCDQIESNLRLALEIHQQNTDSQKFIPFTVNVPKENNQWPETPSAVPYTQFISMVRQQISCAKEIHDLLMECSKKISD</sequence>
<evidence type="ECO:0000256" key="4">
    <source>
        <dbReference type="ARBA" id="ARBA00023015"/>
    </source>
</evidence>
<evidence type="ECO:0000256" key="1">
    <source>
        <dbReference type="ARBA" id="ARBA00004123"/>
    </source>
</evidence>
<comment type="similarity">
    <text evidence="2">Belongs to the Mediator complex subunit 29 family.</text>
</comment>
<name>A0A210QNV5_MIZYE</name>
<dbReference type="OrthoDB" id="6366949at2759"/>